<dbReference type="SUPFAM" id="SSF55874">
    <property type="entry name" value="ATPase domain of HSP90 chaperone/DNA topoisomerase II/histidine kinase"/>
    <property type="match status" value="1"/>
</dbReference>
<protein>
    <recommendedName>
        <fullName evidence="2">histidine kinase</fullName>
        <ecNumber evidence="2">2.7.13.3</ecNumber>
    </recommendedName>
</protein>
<dbReference type="EMBL" id="CP058316">
    <property type="protein sequence ID" value="QLD13137.1"/>
    <property type="molecule type" value="Genomic_DNA"/>
</dbReference>
<comment type="catalytic activity">
    <reaction evidence="1">
        <text>ATP + protein L-histidine = ADP + protein N-phospho-L-histidine.</text>
        <dbReference type="EC" id="2.7.13.3"/>
    </reaction>
</comment>
<dbReference type="GO" id="GO:0005524">
    <property type="term" value="F:ATP binding"/>
    <property type="evidence" value="ECO:0007669"/>
    <property type="project" value="UniProtKB-KW"/>
</dbReference>
<dbReference type="AlphaFoldDB" id="A0A7D5IUK1"/>
<dbReference type="Gene3D" id="3.30.565.10">
    <property type="entry name" value="Histidine kinase-like ATPase, C-terminal domain"/>
    <property type="match status" value="1"/>
</dbReference>
<keyword evidence="8" id="KW-0902">Two-component regulatory system</keyword>
<dbReference type="PROSITE" id="PS50109">
    <property type="entry name" value="HIS_KIN"/>
    <property type="match status" value="1"/>
</dbReference>
<keyword evidence="6" id="KW-0418">Kinase</keyword>
<dbReference type="GO" id="GO:0046983">
    <property type="term" value="F:protein dimerization activity"/>
    <property type="evidence" value="ECO:0007669"/>
    <property type="project" value="InterPro"/>
</dbReference>
<feature type="transmembrane region" description="Helical" evidence="9">
    <location>
        <begin position="44"/>
        <end position="66"/>
    </location>
</feature>
<keyword evidence="3" id="KW-0597">Phosphoprotein</keyword>
<feature type="transmembrane region" description="Helical" evidence="9">
    <location>
        <begin position="73"/>
        <end position="102"/>
    </location>
</feature>
<dbReference type="Pfam" id="PF23539">
    <property type="entry name" value="DUF7134"/>
    <property type="match status" value="1"/>
</dbReference>
<dbReference type="CDD" id="cd16917">
    <property type="entry name" value="HATPase_UhpB-NarQ-NarX-like"/>
    <property type="match status" value="1"/>
</dbReference>
<evidence type="ECO:0000256" key="1">
    <source>
        <dbReference type="ARBA" id="ARBA00000085"/>
    </source>
</evidence>
<dbReference type="InterPro" id="IPR005467">
    <property type="entry name" value="His_kinase_dom"/>
</dbReference>
<keyword evidence="9" id="KW-1133">Transmembrane helix</keyword>
<dbReference type="Pfam" id="PF07730">
    <property type="entry name" value="HisKA_3"/>
    <property type="match status" value="1"/>
</dbReference>
<dbReference type="Proteomes" id="UP000509638">
    <property type="component" value="Chromosome"/>
</dbReference>
<keyword evidence="4" id="KW-0808">Transferase</keyword>
<feature type="transmembrane region" description="Helical" evidence="9">
    <location>
        <begin position="114"/>
        <end position="137"/>
    </location>
</feature>
<evidence type="ECO:0000256" key="4">
    <source>
        <dbReference type="ARBA" id="ARBA00022679"/>
    </source>
</evidence>
<feature type="domain" description="Histidine kinase" evidence="10">
    <location>
        <begin position="206"/>
        <end position="393"/>
    </location>
</feature>
<dbReference type="Pfam" id="PF02518">
    <property type="entry name" value="HATPase_c"/>
    <property type="match status" value="1"/>
</dbReference>
<evidence type="ECO:0000256" key="3">
    <source>
        <dbReference type="ARBA" id="ARBA00022553"/>
    </source>
</evidence>
<evidence type="ECO:0000313" key="11">
    <source>
        <dbReference type="EMBL" id="QLD13137.1"/>
    </source>
</evidence>
<dbReference type="PANTHER" id="PTHR24421">
    <property type="entry name" value="NITRATE/NITRITE SENSOR PROTEIN NARX-RELATED"/>
    <property type="match status" value="1"/>
</dbReference>
<dbReference type="PANTHER" id="PTHR24421:SF10">
    <property type="entry name" value="NITRATE_NITRITE SENSOR PROTEIN NARQ"/>
    <property type="match status" value="1"/>
</dbReference>
<dbReference type="SMART" id="SM00387">
    <property type="entry name" value="HATPase_c"/>
    <property type="match status" value="1"/>
</dbReference>
<keyword evidence="5" id="KW-0547">Nucleotide-binding</keyword>
<dbReference type="EC" id="2.7.13.3" evidence="2"/>
<organism evidence="11 12">
    <name type="scientific">Microbacterium oleivorans</name>
    <dbReference type="NCBI Taxonomy" id="273677"/>
    <lineage>
        <taxon>Bacteria</taxon>
        <taxon>Bacillati</taxon>
        <taxon>Actinomycetota</taxon>
        <taxon>Actinomycetes</taxon>
        <taxon>Micrococcales</taxon>
        <taxon>Microbacteriaceae</taxon>
        <taxon>Microbacterium</taxon>
    </lineage>
</organism>
<dbReference type="GO" id="GO:0016020">
    <property type="term" value="C:membrane"/>
    <property type="evidence" value="ECO:0007669"/>
    <property type="project" value="InterPro"/>
</dbReference>
<reference evidence="11 12" key="1">
    <citation type="submission" date="2020-06" db="EMBL/GenBank/DDBJ databases">
        <authorList>
            <person name="Jo H."/>
        </authorList>
    </citation>
    <scope>NUCLEOTIDE SEQUENCE [LARGE SCALE GENOMIC DNA]</scope>
    <source>
        <strain evidence="11 12">I46</strain>
    </source>
</reference>
<dbReference type="InterPro" id="IPR003594">
    <property type="entry name" value="HATPase_dom"/>
</dbReference>
<dbReference type="GO" id="GO:0000155">
    <property type="term" value="F:phosphorelay sensor kinase activity"/>
    <property type="evidence" value="ECO:0007669"/>
    <property type="project" value="InterPro"/>
</dbReference>
<evidence type="ECO:0000256" key="9">
    <source>
        <dbReference type="SAM" id="Phobius"/>
    </source>
</evidence>
<accession>A0A7D5IUK1</accession>
<keyword evidence="9" id="KW-0472">Membrane</keyword>
<evidence type="ECO:0000259" key="10">
    <source>
        <dbReference type="PROSITE" id="PS50109"/>
    </source>
</evidence>
<dbReference type="InterPro" id="IPR036890">
    <property type="entry name" value="HATPase_C_sf"/>
</dbReference>
<dbReference type="InterPro" id="IPR050482">
    <property type="entry name" value="Sensor_HK_TwoCompSys"/>
</dbReference>
<keyword evidence="7 11" id="KW-0067">ATP-binding</keyword>
<evidence type="ECO:0000256" key="8">
    <source>
        <dbReference type="ARBA" id="ARBA00023012"/>
    </source>
</evidence>
<evidence type="ECO:0000256" key="7">
    <source>
        <dbReference type="ARBA" id="ARBA00022840"/>
    </source>
</evidence>
<dbReference type="Gene3D" id="1.20.5.1930">
    <property type="match status" value="1"/>
</dbReference>
<dbReference type="InterPro" id="IPR055558">
    <property type="entry name" value="DUF7134"/>
</dbReference>
<keyword evidence="9" id="KW-0812">Transmembrane</keyword>
<name>A0A7D5IUK1_9MICO</name>
<evidence type="ECO:0000313" key="12">
    <source>
        <dbReference type="Proteomes" id="UP000509638"/>
    </source>
</evidence>
<gene>
    <name evidence="11" type="ORF">HW566_00555</name>
</gene>
<evidence type="ECO:0000256" key="2">
    <source>
        <dbReference type="ARBA" id="ARBA00012438"/>
    </source>
</evidence>
<feature type="transmembrane region" description="Helical" evidence="9">
    <location>
        <begin position="12"/>
        <end position="32"/>
    </location>
</feature>
<dbReference type="InterPro" id="IPR011712">
    <property type="entry name" value="Sig_transdc_His_kin_sub3_dim/P"/>
</dbReference>
<evidence type="ECO:0000256" key="6">
    <source>
        <dbReference type="ARBA" id="ARBA00022777"/>
    </source>
</evidence>
<sequence>MFRRFWARHPLVADILIAGVCLLLSLVPATTFRGREDQAAGLAALWPATGPVVVALIVLGCASLLLRRRFPRTVFVLAVLVAHTYLLAPVAVGGPLLCVAAYSLAVYGNTRLCLIASGVALAILGGTAATLGFTGAISPMIAWNAIVGETITTTIGALIGTNVGNRKRYVAALIDRSRQLVVERDQQAQLAGAAERDRIARELHDIVAHSLTVMVALAEGVAASTDIDRARPGAAAIAATGREALRDMRATLGVLREADAAPLAPLARDTTAETVASARAAGFDATLTVAGDRPPLSSATQLAISRIVQESVTNAMRHARGAERIDVSVDYRADAVEIRVADDGEPVTQPPASASGYGLRGLRERVELAGGSVTAGPRASRGWLVSARMPLDEEPHDS</sequence>
<proteinExistence type="predicted"/>
<evidence type="ECO:0000256" key="5">
    <source>
        <dbReference type="ARBA" id="ARBA00022741"/>
    </source>
</evidence>